<comment type="caution">
    <text evidence="3">The sequence shown here is derived from an EMBL/GenBank/DDBJ whole genome shotgun (WGS) entry which is preliminary data.</text>
</comment>
<dbReference type="Proteomes" id="UP001524944">
    <property type="component" value="Unassembled WGS sequence"/>
</dbReference>
<proteinExistence type="predicted"/>
<keyword evidence="1" id="KW-0547">Nucleotide-binding</keyword>
<dbReference type="Gene3D" id="3.30.470.20">
    <property type="entry name" value="ATP-grasp fold, B domain"/>
    <property type="match status" value="1"/>
</dbReference>
<dbReference type="InterPro" id="IPR011761">
    <property type="entry name" value="ATP-grasp"/>
</dbReference>
<reference evidence="3 4" key="1">
    <citation type="submission" date="2022-08" db="EMBL/GenBank/DDBJ databases">
        <title>Proteogenomics of the novel Dehalobacterium formicoaceticum strain EZ94 highlights a key role of methyltransferases during anaerobic dichloromethane degradation.</title>
        <authorList>
            <person name="Wasmund K."/>
        </authorList>
    </citation>
    <scope>NUCLEOTIDE SEQUENCE [LARGE SCALE GENOMIC DNA]</scope>
    <source>
        <strain evidence="3 4">EZ94</strain>
    </source>
</reference>
<evidence type="ECO:0000313" key="3">
    <source>
        <dbReference type="EMBL" id="MCR6544255.1"/>
    </source>
</evidence>
<dbReference type="RefSeq" id="WP_257912205.1">
    <property type="nucleotide sequence ID" value="NZ_JANPWE010000001.1"/>
</dbReference>
<protein>
    <submittedName>
        <fullName evidence="3">ATP-grasp domain-containing protein</fullName>
    </submittedName>
</protein>
<gene>
    <name evidence="3" type="ORF">NVS47_01790</name>
</gene>
<dbReference type="EMBL" id="JANPWE010000001">
    <property type="protein sequence ID" value="MCR6544255.1"/>
    <property type="molecule type" value="Genomic_DNA"/>
</dbReference>
<sequence>MQEYIPCGELEFTVGICLDHQGKVLSKIALKRKLHDGISIAAISDDYHEIADYCARVAQSFSLLGAYGAINFQLRLQEGKKDGQPIIFEINPRFSSSTGMRSLLGINEPEILLRSQVLHQEVPPMMPKTGLVLRQYFDYYLPLEVLKSIGSVPF</sequence>
<evidence type="ECO:0000313" key="4">
    <source>
        <dbReference type="Proteomes" id="UP001524944"/>
    </source>
</evidence>
<keyword evidence="1" id="KW-0067">ATP-binding</keyword>
<accession>A0ABT1Y244</accession>
<dbReference type="SUPFAM" id="SSF56059">
    <property type="entry name" value="Glutathione synthetase ATP-binding domain-like"/>
    <property type="match status" value="1"/>
</dbReference>
<organism evidence="3 4">
    <name type="scientific">Dehalobacterium formicoaceticum</name>
    <dbReference type="NCBI Taxonomy" id="51515"/>
    <lineage>
        <taxon>Bacteria</taxon>
        <taxon>Bacillati</taxon>
        <taxon>Bacillota</taxon>
        <taxon>Clostridia</taxon>
        <taxon>Eubacteriales</taxon>
        <taxon>Peptococcaceae</taxon>
        <taxon>Dehalobacterium</taxon>
    </lineage>
</organism>
<evidence type="ECO:0000259" key="2">
    <source>
        <dbReference type="PROSITE" id="PS50975"/>
    </source>
</evidence>
<dbReference type="Pfam" id="PF15632">
    <property type="entry name" value="ATPgrasp_Ter"/>
    <property type="match status" value="1"/>
</dbReference>
<keyword evidence="4" id="KW-1185">Reference proteome</keyword>
<evidence type="ECO:0000256" key="1">
    <source>
        <dbReference type="PROSITE-ProRule" id="PRU00409"/>
    </source>
</evidence>
<dbReference type="PROSITE" id="PS50975">
    <property type="entry name" value="ATP_GRASP"/>
    <property type="match status" value="1"/>
</dbReference>
<name>A0ABT1Y244_9FIRM</name>
<feature type="domain" description="ATP-grasp" evidence="2">
    <location>
        <begin position="64"/>
        <end position="117"/>
    </location>
</feature>